<gene>
    <name evidence="2" type="ORF">CVT25_010865</name>
</gene>
<feature type="region of interest" description="Disordered" evidence="1">
    <location>
        <begin position="675"/>
        <end position="814"/>
    </location>
</feature>
<sequence length="1311" mass="142441">MDFSVPDDSAARNRFETFKLGKGLPSSKHGHSRSHSRNASLSFPKSASVNDISAFSFPASLSPTLPPSPSHSSLTNPTPTPNPLPLPPSKRNSHHRRRSSVSTRHESAEMMGVALPDLPASTSDDNINLGEKDSIRRRALWALEGKPDVSFSKVEIPDISTPDIEKMMFDFSTKSSTYGTASKRDSFKLLGPSSSAKDQLGTLLEEEEEEEDSNPLPSPAPSVKEDLPPPNTPVSPNTPSTPALSFTKATPAKPRPCNLNLRPLSLTPDSVVTSLPSPSLTPSPRQGLRSLSLTPSSSTEDNVAAVKQSRRTSLVISPTPSSRRPVLNLALENIDKAPAASEEEHKPSRRSSISYKRSHNSVTMNVAGLPTPEMTPTFGRRYSTTESVSSISNDDEVFPNPPTQTRPLSASEQHFLFKSHNALLARITDLERALSMRRRESGGYSNGGSSRPASVASNFSSSSDLGSAGTSGVNSSQSGEPSDEMLNLITDLKSERDELKRDVDGWRTRVGDMENQMSVLAKRVENERRDAWVARSRVGLLEVEKEVLMKKMEALDELLAIHDKEKNNWESEVGQLRKENSDSKQRIKDLEAELKWVKQELVSERTKKIKEETDPLMTPTPRSFDSFKKPGMGLSLTKKHGLGFPSVDSESSVTDVEQDSSDDCRTAFGFALRSVQEESEEADYSQEDSSFAGYEDEDEEDNGLAGYEDEEDTDMSLQSSSSFGSEEDLPRSVAHFQNSGLPSSPTTPRPQVFTPPRSNHARRATLSKTWTFPFGNQPQTPPKKEEDETVDRFFGCLDDGESDTVGSAPNSPSAYSYEKSKGLFASGFKFAAADDNASFFLPDGVGTLTDGEDDSDKEEKRLSVVAEEEEEDGVSSEAEVSEVEGIDDDDNLFGEEIGGIRITFTPPQEEPVIEERKQIQVSPIKRTSPPPVLPALNFGGDDDDEEEEEEEDMRRVIPFNFGRPLAEERQPSPPTVIVSAPVITTHLPSLARSASPSMIPRPASPSSSSSLPRLVTSRPAVSVSTSTPPKVSPMRAVPASSSSFVTPPNKRGGALPSFIPQPVSSPSPLRSTPLSTTTTKPRVIPTSTFIRQPTKKPLLPTACSNQAQNSSTGNSNGSTLIPYIPSIPMKTRLCRRSSNEPAALPAAAFFDGNNNYHHSSAQMKSIDLSHDSTFSPRPSRSTTTATTNPATRIPRSSVSSSSSASSSISSIVSSPLSARLSFQTITNFMPLSWTSTLAPADPVSHSPANSVDDDDTVVPAVTAVPRRSGAFISREQQLRKLRTRMEVEGVVAMRMPVQFQCRKCDGNAVFI</sequence>
<keyword evidence="3" id="KW-1185">Reference proteome</keyword>
<feature type="compositionally biased region" description="Low complexity" evidence="1">
    <location>
        <begin position="646"/>
        <end position="655"/>
    </location>
</feature>
<reference evidence="2 3" key="1">
    <citation type="journal article" date="2018" name="Evol. Lett.">
        <title>Horizontal gene cluster transfer increased hallucinogenic mushroom diversity.</title>
        <authorList>
            <person name="Reynolds H.T."/>
            <person name="Vijayakumar V."/>
            <person name="Gluck-Thaler E."/>
            <person name="Korotkin H.B."/>
            <person name="Matheny P.B."/>
            <person name="Slot J.C."/>
        </authorList>
    </citation>
    <scope>NUCLEOTIDE SEQUENCE [LARGE SCALE GENOMIC DNA]</scope>
    <source>
        <strain evidence="2 3">2631</strain>
    </source>
</reference>
<feature type="compositionally biased region" description="Low complexity" evidence="1">
    <location>
        <begin position="1104"/>
        <end position="1119"/>
    </location>
</feature>
<feature type="region of interest" description="Disordered" evidence="1">
    <location>
        <begin position="641"/>
        <end position="662"/>
    </location>
</feature>
<feature type="compositionally biased region" description="Acidic residues" evidence="1">
    <location>
        <begin position="694"/>
        <end position="714"/>
    </location>
</feature>
<feature type="compositionally biased region" description="Pro residues" evidence="1">
    <location>
        <begin position="78"/>
        <end position="88"/>
    </location>
</feature>
<feature type="region of interest" description="Disordered" evidence="1">
    <location>
        <begin position="989"/>
        <end position="1121"/>
    </location>
</feature>
<dbReference type="InParanoid" id="A0A409WFM1"/>
<feature type="compositionally biased region" description="Polar residues" evidence="1">
    <location>
        <begin position="735"/>
        <end position="746"/>
    </location>
</feature>
<feature type="region of interest" description="Disordered" evidence="1">
    <location>
        <begin position="438"/>
        <end position="483"/>
    </location>
</feature>
<feature type="compositionally biased region" description="Polar residues" evidence="1">
    <location>
        <begin position="350"/>
        <end position="359"/>
    </location>
</feature>
<dbReference type="Proteomes" id="UP000283269">
    <property type="component" value="Unassembled WGS sequence"/>
</dbReference>
<feature type="compositionally biased region" description="Polar residues" evidence="1">
    <location>
        <begin position="804"/>
        <end position="814"/>
    </location>
</feature>
<feature type="region of interest" description="Disordered" evidence="1">
    <location>
        <begin position="904"/>
        <end position="955"/>
    </location>
</feature>
<comment type="caution">
    <text evidence="2">The sequence shown here is derived from an EMBL/GenBank/DDBJ whole genome shotgun (WGS) entry which is preliminary data.</text>
</comment>
<feature type="compositionally biased region" description="Low complexity" evidence="1">
    <location>
        <begin position="1062"/>
        <end position="1083"/>
    </location>
</feature>
<feature type="compositionally biased region" description="Polar residues" evidence="1">
    <location>
        <begin position="766"/>
        <end position="778"/>
    </location>
</feature>
<feature type="region of interest" description="Disordered" evidence="1">
    <location>
        <begin position="843"/>
        <end position="892"/>
    </location>
</feature>
<name>A0A409WFM1_PSICY</name>
<feature type="compositionally biased region" description="Acidic residues" evidence="1">
    <location>
        <begin position="677"/>
        <end position="686"/>
    </location>
</feature>
<feature type="compositionally biased region" description="Basic and acidic residues" evidence="1">
    <location>
        <begin position="9"/>
        <end position="19"/>
    </location>
</feature>
<dbReference type="OrthoDB" id="2528184at2759"/>
<feature type="compositionally biased region" description="Low complexity" evidence="1">
    <location>
        <begin position="267"/>
        <end position="299"/>
    </location>
</feature>
<feature type="region of interest" description="Disordered" evidence="1">
    <location>
        <begin position="382"/>
        <end position="408"/>
    </location>
</feature>
<evidence type="ECO:0000313" key="2">
    <source>
        <dbReference type="EMBL" id="PPQ77283.1"/>
    </source>
</evidence>
<evidence type="ECO:0000313" key="3">
    <source>
        <dbReference type="Proteomes" id="UP000283269"/>
    </source>
</evidence>
<dbReference type="STRING" id="93625.A0A409WFM1"/>
<feature type="compositionally biased region" description="Acidic residues" evidence="1">
    <location>
        <begin position="940"/>
        <end position="951"/>
    </location>
</feature>
<feature type="compositionally biased region" description="Low complexity" evidence="1">
    <location>
        <begin position="991"/>
        <end position="1033"/>
    </location>
</feature>
<feature type="compositionally biased region" description="Low complexity" evidence="1">
    <location>
        <begin position="449"/>
        <end position="472"/>
    </location>
</feature>
<feature type="region of interest" description="Disordered" evidence="1">
    <location>
        <begin position="1169"/>
        <end position="1206"/>
    </location>
</feature>
<feature type="region of interest" description="Disordered" evidence="1">
    <location>
        <begin position="58"/>
        <end position="128"/>
    </location>
</feature>
<organism evidence="2 3">
    <name type="scientific">Psilocybe cyanescens</name>
    <dbReference type="NCBI Taxonomy" id="93625"/>
    <lineage>
        <taxon>Eukaryota</taxon>
        <taxon>Fungi</taxon>
        <taxon>Dikarya</taxon>
        <taxon>Basidiomycota</taxon>
        <taxon>Agaricomycotina</taxon>
        <taxon>Agaricomycetes</taxon>
        <taxon>Agaricomycetidae</taxon>
        <taxon>Agaricales</taxon>
        <taxon>Agaricineae</taxon>
        <taxon>Strophariaceae</taxon>
        <taxon>Psilocybe</taxon>
    </lineage>
</organism>
<feature type="compositionally biased region" description="Low complexity" evidence="1">
    <location>
        <begin position="1172"/>
        <end position="1206"/>
    </location>
</feature>
<proteinExistence type="predicted"/>
<feature type="compositionally biased region" description="Acidic residues" evidence="1">
    <location>
        <begin position="866"/>
        <end position="892"/>
    </location>
</feature>
<dbReference type="EMBL" id="NHYD01003440">
    <property type="protein sequence ID" value="PPQ77283.1"/>
    <property type="molecule type" value="Genomic_DNA"/>
</dbReference>
<evidence type="ECO:0000256" key="1">
    <source>
        <dbReference type="SAM" id="MobiDB-lite"/>
    </source>
</evidence>
<protein>
    <submittedName>
        <fullName evidence="2">Uncharacterized protein</fullName>
    </submittedName>
</protein>
<feature type="region of interest" description="Disordered" evidence="1">
    <location>
        <begin position="1"/>
        <end position="45"/>
    </location>
</feature>
<feature type="compositionally biased region" description="Polar residues" evidence="1">
    <location>
        <begin position="382"/>
        <end position="392"/>
    </location>
</feature>
<feature type="region of interest" description="Disordered" evidence="1">
    <location>
        <begin position="337"/>
        <end position="359"/>
    </location>
</feature>
<feature type="compositionally biased region" description="Acidic residues" evidence="1">
    <location>
        <begin position="204"/>
        <end position="213"/>
    </location>
</feature>
<accession>A0A409WFM1</accession>
<feature type="region of interest" description="Disordered" evidence="1">
    <location>
        <begin position="175"/>
        <end position="302"/>
    </location>
</feature>